<dbReference type="PROSITE" id="PS50043">
    <property type="entry name" value="HTH_LUXR_2"/>
    <property type="match status" value="1"/>
</dbReference>
<dbReference type="EMBL" id="JBHTEE010000001">
    <property type="protein sequence ID" value="MFC7606607.1"/>
    <property type="molecule type" value="Genomic_DNA"/>
</dbReference>
<dbReference type="SUPFAM" id="SSF48452">
    <property type="entry name" value="TPR-like"/>
    <property type="match status" value="1"/>
</dbReference>
<dbReference type="PANTHER" id="PTHR16305:SF35">
    <property type="entry name" value="TRANSCRIPTIONAL ACTIVATOR DOMAIN"/>
    <property type="match status" value="1"/>
</dbReference>
<dbReference type="Gene3D" id="1.10.10.10">
    <property type="entry name" value="Winged helix-like DNA-binding domain superfamily/Winged helix DNA-binding domain"/>
    <property type="match status" value="1"/>
</dbReference>
<feature type="domain" description="HTH luxR-type" evidence="3">
    <location>
        <begin position="750"/>
        <end position="813"/>
    </location>
</feature>
<dbReference type="InterPro" id="IPR027417">
    <property type="entry name" value="P-loop_NTPase"/>
</dbReference>
<keyword evidence="5" id="KW-1185">Reference proteome</keyword>
<evidence type="ECO:0000313" key="4">
    <source>
        <dbReference type="EMBL" id="MFC7606607.1"/>
    </source>
</evidence>
<protein>
    <submittedName>
        <fullName evidence="4">ATP-binding protein</fullName>
    </submittedName>
</protein>
<dbReference type="SUPFAM" id="SSF52540">
    <property type="entry name" value="P-loop containing nucleoside triphosphate hydrolases"/>
    <property type="match status" value="1"/>
</dbReference>
<dbReference type="InterPro" id="IPR036388">
    <property type="entry name" value="WH-like_DNA-bd_sf"/>
</dbReference>
<dbReference type="RefSeq" id="WP_343962775.1">
    <property type="nucleotide sequence ID" value="NZ_BAAAGK010000013.1"/>
</dbReference>
<dbReference type="PROSITE" id="PS00622">
    <property type="entry name" value="HTH_LUXR_1"/>
    <property type="match status" value="1"/>
</dbReference>
<name>A0ABW2TE96_9ACTN</name>
<dbReference type="InterPro" id="IPR016032">
    <property type="entry name" value="Sig_transdc_resp-reg_C-effctor"/>
</dbReference>
<comment type="caution">
    <text evidence="4">The sequence shown here is derived from an EMBL/GenBank/DDBJ whole genome shotgun (WGS) entry which is preliminary data.</text>
</comment>
<keyword evidence="2 4" id="KW-0067">ATP-binding</keyword>
<accession>A0ABW2TE96</accession>
<evidence type="ECO:0000256" key="2">
    <source>
        <dbReference type="ARBA" id="ARBA00022840"/>
    </source>
</evidence>
<dbReference type="Proteomes" id="UP001596514">
    <property type="component" value="Unassembled WGS sequence"/>
</dbReference>
<dbReference type="Pfam" id="PF00196">
    <property type="entry name" value="GerE"/>
    <property type="match status" value="1"/>
</dbReference>
<organism evidence="4 5">
    <name type="scientific">Streptosporangium amethystogenes subsp. fukuiense</name>
    <dbReference type="NCBI Taxonomy" id="698418"/>
    <lineage>
        <taxon>Bacteria</taxon>
        <taxon>Bacillati</taxon>
        <taxon>Actinomycetota</taxon>
        <taxon>Actinomycetes</taxon>
        <taxon>Streptosporangiales</taxon>
        <taxon>Streptosporangiaceae</taxon>
        <taxon>Streptosporangium</taxon>
    </lineage>
</organism>
<dbReference type="InterPro" id="IPR000792">
    <property type="entry name" value="Tscrpt_reg_LuxR_C"/>
</dbReference>
<dbReference type="CDD" id="cd06170">
    <property type="entry name" value="LuxR_C_like"/>
    <property type="match status" value="1"/>
</dbReference>
<keyword evidence="1" id="KW-0547">Nucleotide-binding</keyword>
<evidence type="ECO:0000259" key="3">
    <source>
        <dbReference type="PROSITE" id="PS50043"/>
    </source>
</evidence>
<dbReference type="GO" id="GO:0005524">
    <property type="term" value="F:ATP binding"/>
    <property type="evidence" value="ECO:0007669"/>
    <property type="project" value="UniProtKB-KW"/>
</dbReference>
<reference evidence="5" key="1">
    <citation type="journal article" date="2019" name="Int. J. Syst. Evol. Microbiol.">
        <title>The Global Catalogue of Microorganisms (GCM) 10K type strain sequencing project: providing services to taxonomists for standard genome sequencing and annotation.</title>
        <authorList>
            <consortium name="The Broad Institute Genomics Platform"/>
            <consortium name="The Broad Institute Genome Sequencing Center for Infectious Disease"/>
            <person name="Wu L."/>
            <person name="Ma J."/>
        </authorList>
    </citation>
    <scope>NUCLEOTIDE SEQUENCE [LARGE SCALE GENOMIC DNA]</scope>
    <source>
        <strain evidence="5">JCM 10083</strain>
    </source>
</reference>
<proteinExistence type="predicted"/>
<sequence>MAPLLHRDRELAVFREALDELRAGRPTVAAILGGNGMGKSSLLGAMTEMLPPRSLVLRARCHPSESHFAYGMVRQLFDPVMSAGERPRGRFDHAAADDDGAATQDLLISLFHMTRDLVAEQPVVIAIDDLSFADTPSLRWFSYIARRLDDLPVMMIATLPGSPPAGLGTDLAKLPYARFVQLRPFCATCTADFVAEALGAPPDVELAALCHTLSQGNPLVLRQLTSRMRQARISPGEPDPDQVLEVGTAALSATVLEWLHDHDPVAYELLTQLAVMGPDTDVTVAAILLSQGEPQIRQARRALAQAGLITAGPPVRFHNPLIRTAVLSRIDNQTRLGLHERGAALLARLGAPAAQTAEHLMLTDSDWGVPVLRRAATEAVAAREYDDATRYLRRALACSDDPATIHELTLQLGTVELRHDLDACVRHAETLVSTAPDPVRRARSLLNLASPALVASTVGVRPFVTVAHELAGMADPPREPLLRLTAQGVLSGYRAGLRRSVRMASSGVPDSAAKELAGALAAMVAASGRHPGTARRLAARACRERSRRDRPAGTGLVGAALAFGWTGRPEEALAVCDRILQDARTWDQPDLHALGLLLRADIGHRRGDSDDSLRDALDAREGAERIGARVLTTAARACGARALIRMGRTRDAAELVREMTMPADAHPLIKSLILEVQGLIAAAAGDHVTALSLFLDCGHRLSARGITNPACLPWRAHAAKAYNALGEHTAARTIAAEPAASPEHAPDARPAQAQILLTPAEQRVVELVRQGMSSMEVAERLCLSKRTIDTHLGRIYRKLGIRGRHQLAAALGP</sequence>
<dbReference type="Pfam" id="PF13191">
    <property type="entry name" value="AAA_16"/>
    <property type="match status" value="1"/>
</dbReference>
<evidence type="ECO:0000313" key="5">
    <source>
        <dbReference type="Proteomes" id="UP001596514"/>
    </source>
</evidence>
<dbReference type="InterPro" id="IPR011990">
    <property type="entry name" value="TPR-like_helical_dom_sf"/>
</dbReference>
<dbReference type="InterPro" id="IPR041664">
    <property type="entry name" value="AAA_16"/>
</dbReference>
<dbReference type="PANTHER" id="PTHR16305">
    <property type="entry name" value="TESTICULAR SOLUBLE ADENYLYL CYCLASE"/>
    <property type="match status" value="1"/>
</dbReference>
<dbReference type="SMART" id="SM00421">
    <property type="entry name" value="HTH_LUXR"/>
    <property type="match status" value="1"/>
</dbReference>
<dbReference type="SUPFAM" id="SSF46894">
    <property type="entry name" value="C-terminal effector domain of the bipartite response regulators"/>
    <property type="match status" value="1"/>
</dbReference>
<dbReference type="PRINTS" id="PR00038">
    <property type="entry name" value="HTHLUXR"/>
</dbReference>
<evidence type="ECO:0000256" key="1">
    <source>
        <dbReference type="ARBA" id="ARBA00022741"/>
    </source>
</evidence>
<gene>
    <name evidence="4" type="ORF">ACFQVD_41580</name>
</gene>